<dbReference type="GO" id="GO:0046872">
    <property type="term" value="F:metal ion binding"/>
    <property type="evidence" value="ECO:0007669"/>
    <property type="project" value="UniProtKB-KW"/>
</dbReference>
<dbReference type="InterPro" id="IPR005123">
    <property type="entry name" value="Oxoglu/Fe-dep_dioxygenase_dom"/>
</dbReference>
<dbReference type="STRING" id="576137.A0A1L7XBX5"/>
<evidence type="ECO:0000313" key="5">
    <source>
        <dbReference type="Proteomes" id="UP000184330"/>
    </source>
</evidence>
<dbReference type="Proteomes" id="UP000184330">
    <property type="component" value="Unassembled WGS sequence"/>
</dbReference>
<dbReference type="AlphaFoldDB" id="A0A1L7XBX5"/>
<dbReference type="OrthoDB" id="288590at2759"/>
<sequence length="339" mass="37392">MSTSFSSLPVVSLSALSSSSPKPDELAALSARLDEVFSTTGFVYLTDLPLTFNHEDVFGLCDEFFGANGLSLDQKMTLAKKTFVKTNKNTYRGYFPTQPGADNLKEGFELGTPYKKTTVSPLTGPKFDLTEPNVFHLSHAEFQTRCETLHTQLQALSERLLSLLAVALGKPASFFDHYLADSLSTLRLLHYPPISSERQQELVCTPHTDSGILTLLHQDPTGGLEVRNSEDAWIPAPYVPGSMVVNIGDLMAKVSGGRWIATYHRVRSTKPADGEVKGRYSVPFFFEPGLNCVVESVDGDEVVYGEHVLEKMKGWVEFQDVVEDVPEMVADGRMVVEAF</sequence>
<dbReference type="GO" id="GO:0016491">
    <property type="term" value="F:oxidoreductase activity"/>
    <property type="evidence" value="ECO:0007669"/>
    <property type="project" value="UniProtKB-KW"/>
</dbReference>
<dbReference type="EMBL" id="FJOG01000021">
    <property type="protein sequence ID" value="CZR62522.1"/>
    <property type="molecule type" value="Genomic_DNA"/>
</dbReference>
<reference evidence="4 5" key="1">
    <citation type="submission" date="2016-03" db="EMBL/GenBank/DDBJ databases">
        <authorList>
            <person name="Ploux O."/>
        </authorList>
    </citation>
    <scope>NUCLEOTIDE SEQUENCE [LARGE SCALE GENOMIC DNA]</scope>
    <source>
        <strain evidence="4 5">UAMH 11012</strain>
    </source>
</reference>
<comment type="similarity">
    <text evidence="1 2">Belongs to the iron/ascorbate-dependent oxidoreductase family.</text>
</comment>
<keyword evidence="2" id="KW-0479">Metal-binding</keyword>
<evidence type="ECO:0000259" key="3">
    <source>
        <dbReference type="PROSITE" id="PS51471"/>
    </source>
</evidence>
<dbReference type="Pfam" id="PF03171">
    <property type="entry name" value="2OG-FeII_Oxy"/>
    <property type="match status" value="1"/>
</dbReference>
<keyword evidence="2" id="KW-0408">Iron</keyword>
<dbReference type="InterPro" id="IPR050231">
    <property type="entry name" value="Iron_ascorbate_oxido_reductase"/>
</dbReference>
<keyword evidence="5" id="KW-1185">Reference proteome</keyword>
<gene>
    <name evidence="4" type="ORF">PAC_12419</name>
</gene>
<dbReference type="InterPro" id="IPR026992">
    <property type="entry name" value="DIOX_N"/>
</dbReference>
<name>A0A1L7XBX5_9HELO</name>
<evidence type="ECO:0000256" key="1">
    <source>
        <dbReference type="ARBA" id="ARBA00008056"/>
    </source>
</evidence>
<dbReference type="InterPro" id="IPR044861">
    <property type="entry name" value="IPNS-like_FE2OG_OXY"/>
</dbReference>
<accession>A0A1L7XBX5</accession>
<dbReference type="GO" id="GO:0044283">
    <property type="term" value="P:small molecule biosynthetic process"/>
    <property type="evidence" value="ECO:0007669"/>
    <property type="project" value="UniProtKB-ARBA"/>
</dbReference>
<feature type="domain" description="Fe2OG dioxygenase" evidence="3">
    <location>
        <begin position="181"/>
        <end position="288"/>
    </location>
</feature>
<evidence type="ECO:0000256" key="2">
    <source>
        <dbReference type="RuleBase" id="RU003682"/>
    </source>
</evidence>
<dbReference type="InterPro" id="IPR027443">
    <property type="entry name" value="IPNS-like_sf"/>
</dbReference>
<dbReference type="SUPFAM" id="SSF51197">
    <property type="entry name" value="Clavaminate synthase-like"/>
    <property type="match status" value="1"/>
</dbReference>
<organism evidence="4 5">
    <name type="scientific">Phialocephala subalpina</name>
    <dbReference type="NCBI Taxonomy" id="576137"/>
    <lineage>
        <taxon>Eukaryota</taxon>
        <taxon>Fungi</taxon>
        <taxon>Dikarya</taxon>
        <taxon>Ascomycota</taxon>
        <taxon>Pezizomycotina</taxon>
        <taxon>Leotiomycetes</taxon>
        <taxon>Helotiales</taxon>
        <taxon>Mollisiaceae</taxon>
        <taxon>Phialocephala</taxon>
        <taxon>Phialocephala fortinii species complex</taxon>
    </lineage>
</organism>
<keyword evidence="2" id="KW-0560">Oxidoreductase</keyword>
<dbReference type="PROSITE" id="PS51471">
    <property type="entry name" value="FE2OG_OXY"/>
    <property type="match status" value="1"/>
</dbReference>
<proteinExistence type="inferred from homology"/>
<dbReference type="Gene3D" id="2.60.120.330">
    <property type="entry name" value="B-lactam Antibiotic, Isopenicillin N Synthase, Chain"/>
    <property type="match status" value="1"/>
</dbReference>
<evidence type="ECO:0000313" key="4">
    <source>
        <dbReference type="EMBL" id="CZR62522.1"/>
    </source>
</evidence>
<dbReference type="PANTHER" id="PTHR47990">
    <property type="entry name" value="2-OXOGLUTARATE (2OG) AND FE(II)-DEPENDENT OXYGENASE SUPERFAMILY PROTEIN-RELATED"/>
    <property type="match status" value="1"/>
</dbReference>
<protein>
    <recommendedName>
        <fullName evidence="3">Fe2OG dioxygenase domain-containing protein</fullName>
    </recommendedName>
</protein>
<dbReference type="Pfam" id="PF14226">
    <property type="entry name" value="DIOX_N"/>
    <property type="match status" value="1"/>
</dbReference>